<evidence type="ECO:0000259" key="2">
    <source>
        <dbReference type="Pfam" id="PF13568"/>
    </source>
</evidence>
<protein>
    <submittedName>
        <fullName evidence="3">PorT family protein</fullName>
    </submittedName>
</protein>
<dbReference type="AlphaFoldDB" id="A0A401U511"/>
<dbReference type="InterPro" id="IPR025665">
    <property type="entry name" value="Beta-barrel_OMP_2"/>
</dbReference>
<feature type="chain" id="PRO_5019049797" evidence="1">
    <location>
        <begin position="22"/>
        <end position="363"/>
    </location>
</feature>
<evidence type="ECO:0000313" key="4">
    <source>
        <dbReference type="Proteomes" id="UP000288227"/>
    </source>
</evidence>
<keyword evidence="1" id="KW-0732">Signal</keyword>
<gene>
    <name evidence="3" type="ORF">SanaruYs_00900</name>
</gene>
<feature type="signal peptide" evidence="1">
    <location>
        <begin position="1"/>
        <end position="21"/>
    </location>
</feature>
<name>A0A401U511_9BACT</name>
<proteinExistence type="predicted"/>
<comment type="caution">
    <text evidence="3">The sequence shown here is derived from an EMBL/GenBank/DDBJ whole genome shotgun (WGS) entry which is preliminary data.</text>
</comment>
<sequence>MKTVLPLFLLFLSFSIGVAQTTDPRCVQTLRTARATYEQGRLHEMQSLLDDCLNNFSKNERIEAYKLLVLTYIYLEEPQKADEAMLDLLRTDNFFKPSDVDPAEFRNLYAKFRTKPVLSIGVRGGMLSTRVHVQEHYTVFANSQGKGTYKSNARFVGGLAFEKSILKDKIVLAPEFLLSGHSFTYANKEAFSDDNTADNVSDATGLEAIIQQSTFQFNLIGNYMFKKTLLRGLVQPYAGAGLATSYMGANSSKFLGELQLEPRGDDVSGAELDNTDNYKSLNFAGVLLVGGKIKIATVYLTADLRYYYGLNNIVNTDNRYKMEGDNIEILTRYGYVNNDFKINQASISIGLIYPYFNPKKLIK</sequence>
<dbReference type="Pfam" id="PF13568">
    <property type="entry name" value="OMP_b-brl_2"/>
    <property type="match status" value="1"/>
</dbReference>
<dbReference type="EMBL" id="BHXQ01000001">
    <property type="protein sequence ID" value="GCC49876.1"/>
    <property type="molecule type" value="Genomic_DNA"/>
</dbReference>
<evidence type="ECO:0000256" key="1">
    <source>
        <dbReference type="SAM" id="SignalP"/>
    </source>
</evidence>
<keyword evidence="4" id="KW-1185">Reference proteome</keyword>
<feature type="domain" description="Outer membrane protein beta-barrel" evidence="2">
    <location>
        <begin position="118"/>
        <end position="314"/>
    </location>
</feature>
<evidence type="ECO:0000313" key="3">
    <source>
        <dbReference type="EMBL" id="GCC49876.1"/>
    </source>
</evidence>
<accession>A0A401U511</accession>
<organism evidence="3 4">
    <name type="scientific">Chryseotalea sanaruensis</name>
    <dbReference type="NCBI Taxonomy" id="2482724"/>
    <lineage>
        <taxon>Bacteria</taxon>
        <taxon>Pseudomonadati</taxon>
        <taxon>Bacteroidota</taxon>
        <taxon>Cytophagia</taxon>
        <taxon>Cytophagales</taxon>
        <taxon>Chryseotaleaceae</taxon>
        <taxon>Chryseotalea</taxon>
    </lineage>
</organism>
<reference evidence="3 4" key="1">
    <citation type="submission" date="2018-11" db="EMBL/GenBank/DDBJ databases">
        <title>Chryseotalea sanarue gen. nov., sp., nov., a member of the family Cytophagaceae, isolated from a brackish lake in Hamamatsu Japan.</title>
        <authorList>
            <person name="Maejima Y."/>
            <person name="Iino T."/>
            <person name="Muraguchi Y."/>
            <person name="Fukuda K."/>
            <person name="Ohkuma M."/>
            <person name="Moriuchi R."/>
            <person name="Dohra H."/>
            <person name="Kimbara K."/>
            <person name="Shintani M."/>
        </authorList>
    </citation>
    <scope>NUCLEOTIDE SEQUENCE [LARGE SCALE GENOMIC DNA]</scope>
    <source>
        <strain evidence="3 4">Ys</strain>
    </source>
</reference>
<dbReference type="Proteomes" id="UP000288227">
    <property type="component" value="Unassembled WGS sequence"/>
</dbReference>